<comment type="subcellular location">
    <subcellularLocation>
        <location evidence="1">Cell envelope</location>
    </subcellularLocation>
</comment>
<feature type="chain" id="PRO_5013795708" evidence="4">
    <location>
        <begin position="35"/>
        <end position="415"/>
    </location>
</feature>
<gene>
    <name evidence="6" type="ORF">CR105_14325</name>
</gene>
<dbReference type="SUPFAM" id="SSF111369">
    <property type="entry name" value="HlyD-like secretion proteins"/>
    <property type="match status" value="1"/>
</dbReference>
<dbReference type="Pfam" id="PF25917">
    <property type="entry name" value="BSH_RND"/>
    <property type="match status" value="1"/>
</dbReference>
<evidence type="ECO:0000256" key="1">
    <source>
        <dbReference type="ARBA" id="ARBA00004196"/>
    </source>
</evidence>
<keyword evidence="7" id="KW-1185">Reference proteome</keyword>
<evidence type="ECO:0000313" key="6">
    <source>
        <dbReference type="EMBL" id="PIL44250.1"/>
    </source>
</evidence>
<dbReference type="Gene3D" id="1.10.287.470">
    <property type="entry name" value="Helix hairpin bin"/>
    <property type="match status" value="1"/>
</dbReference>
<feature type="domain" description="Multidrug resistance protein MdtA-like barrel-sandwich hybrid" evidence="5">
    <location>
        <begin position="83"/>
        <end position="258"/>
    </location>
</feature>
<keyword evidence="2 3" id="KW-0175">Coiled coil</keyword>
<sequence>MDQPVSQQAIDRRRRLKLAAAVALLATLCATAWAINRAVRPAIGAADIHVAEVRRGAIANTINASGVVIPVHEELVSSAFQTHVAKVHAKLGQQVKAGELLLQLDDKTIVLALDAVKEQLAQQDNRILGLTLEMEQKRKQLVSSIELLEIDLQSTQAKWQRFQRLRKSGAVSGEDMLTAELNVKRTEIQLRQQRELIEDVKRATGSSIDGARLQQAILRKQLQQQQQLLDQASVRAPFAGMLTAILADEGASVATGQLVAKVSELNNYRVEATLSDFHARALETGQAVRVEQNGKQLAGKVQTILPEIQNGAIKLLVALDQPHDPQLRNKMRVDVNIVTEQRAGALIVDSGAAFNGRGPQPAFVVTDGVARKRIVNFGAGDGRAVEIVAGATAGERIIVSDISRFKDADSIRIAN</sequence>
<accession>A0A2G8TDZ2</accession>
<dbReference type="InterPro" id="IPR006311">
    <property type="entry name" value="TAT_signal"/>
</dbReference>
<dbReference type="PANTHER" id="PTHR32347:SF23">
    <property type="entry name" value="BLL5650 PROTEIN"/>
    <property type="match status" value="1"/>
</dbReference>
<dbReference type="AlphaFoldDB" id="A0A2G8TDZ2"/>
<dbReference type="Proteomes" id="UP000230390">
    <property type="component" value="Unassembled WGS sequence"/>
</dbReference>
<proteinExistence type="predicted"/>
<dbReference type="InterPro" id="IPR058625">
    <property type="entry name" value="MdtA-like_BSH"/>
</dbReference>
<dbReference type="InterPro" id="IPR050465">
    <property type="entry name" value="UPF0194_transport"/>
</dbReference>
<dbReference type="Gene3D" id="2.40.30.170">
    <property type="match status" value="1"/>
</dbReference>
<evidence type="ECO:0000256" key="2">
    <source>
        <dbReference type="ARBA" id="ARBA00023054"/>
    </source>
</evidence>
<dbReference type="PROSITE" id="PS51318">
    <property type="entry name" value="TAT"/>
    <property type="match status" value="1"/>
</dbReference>
<reference evidence="6 7" key="1">
    <citation type="submission" date="2017-10" db="EMBL/GenBank/DDBJ databases">
        <title>Massilia psychrophilum sp. nov., a novel purple-pigmented bacterium isolated from Tianshan glacier, Xinjiang Municipality, China.</title>
        <authorList>
            <person name="Wang H."/>
        </authorList>
    </citation>
    <scope>NUCLEOTIDE SEQUENCE [LARGE SCALE GENOMIC DNA]</scope>
    <source>
        <strain evidence="6 7">JCM 30074</strain>
    </source>
</reference>
<evidence type="ECO:0000256" key="4">
    <source>
        <dbReference type="SAM" id="SignalP"/>
    </source>
</evidence>
<dbReference type="PANTHER" id="PTHR32347">
    <property type="entry name" value="EFFLUX SYSTEM COMPONENT YKNX-RELATED"/>
    <property type="match status" value="1"/>
</dbReference>
<dbReference type="Gene3D" id="2.40.420.20">
    <property type="match status" value="1"/>
</dbReference>
<comment type="caution">
    <text evidence="6">The sequence shown here is derived from an EMBL/GenBank/DDBJ whole genome shotgun (WGS) entry which is preliminary data.</text>
</comment>
<name>A0A2G8TDZ2_9BURK</name>
<evidence type="ECO:0000259" key="5">
    <source>
        <dbReference type="Pfam" id="PF25917"/>
    </source>
</evidence>
<evidence type="ECO:0000313" key="7">
    <source>
        <dbReference type="Proteomes" id="UP000230390"/>
    </source>
</evidence>
<dbReference type="OrthoDB" id="9806939at2"/>
<keyword evidence="4" id="KW-0732">Signal</keyword>
<protein>
    <submittedName>
        <fullName evidence="6">ABC transporter permease</fullName>
    </submittedName>
</protein>
<dbReference type="EMBL" id="PDOC01000008">
    <property type="protein sequence ID" value="PIL44250.1"/>
    <property type="molecule type" value="Genomic_DNA"/>
</dbReference>
<feature type="signal peptide" evidence="4">
    <location>
        <begin position="1"/>
        <end position="34"/>
    </location>
</feature>
<dbReference type="GO" id="GO:0030313">
    <property type="term" value="C:cell envelope"/>
    <property type="evidence" value="ECO:0007669"/>
    <property type="project" value="UniProtKB-SubCell"/>
</dbReference>
<feature type="coiled-coil region" evidence="3">
    <location>
        <begin position="113"/>
        <end position="140"/>
    </location>
</feature>
<evidence type="ECO:0000256" key="3">
    <source>
        <dbReference type="SAM" id="Coils"/>
    </source>
</evidence>
<organism evidence="6 7">
    <name type="scientific">Massilia eurypsychrophila</name>
    <dbReference type="NCBI Taxonomy" id="1485217"/>
    <lineage>
        <taxon>Bacteria</taxon>
        <taxon>Pseudomonadati</taxon>
        <taxon>Pseudomonadota</taxon>
        <taxon>Betaproteobacteria</taxon>
        <taxon>Burkholderiales</taxon>
        <taxon>Oxalobacteraceae</taxon>
        <taxon>Telluria group</taxon>
        <taxon>Massilia</taxon>
    </lineage>
</organism>
<dbReference type="RefSeq" id="WP_099789163.1">
    <property type="nucleotide sequence ID" value="NZ_JBHLYV010000098.1"/>
</dbReference>
<dbReference type="Gene3D" id="2.40.50.100">
    <property type="match status" value="1"/>
</dbReference>